<organism evidence="1 2">
    <name type="scientific">Antarcticirhabdus aurantiaca</name>
    <dbReference type="NCBI Taxonomy" id="2606717"/>
    <lineage>
        <taxon>Bacteria</taxon>
        <taxon>Pseudomonadati</taxon>
        <taxon>Pseudomonadota</taxon>
        <taxon>Alphaproteobacteria</taxon>
        <taxon>Hyphomicrobiales</taxon>
        <taxon>Aurantimonadaceae</taxon>
        <taxon>Antarcticirhabdus</taxon>
    </lineage>
</organism>
<dbReference type="Proteomes" id="UP001163223">
    <property type="component" value="Chromosome"/>
</dbReference>
<accession>A0ACD4NUP7</accession>
<dbReference type="EMBL" id="CP113520">
    <property type="protein sequence ID" value="WAJ30527.1"/>
    <property type="molecule type" value="Genomic_DNA"/>
</dbReference>
<evidence type="ECO:0000313" key="2">
    <source>
        <dbReference type="Proteomes" id="UP001163223"/>
    </source>
</evidence>
<evidence type="ECO:0000313" key="1">
    <source>
        <dbReference type="EMBL" id="WAJ30527.1"/>
    </source>
</evidence>
<keyword evidence="2" id="KW-1185">Reference proteome</keyword>
<gene>
    <name evidence="1" type="ORF">OXU80_10110</name>
</gene>
<name>A0ACD4NUP7_9HYPH</name>
<protein>
    <submittedName>
        <fullName evidence="1">Uncharacterized protein</fullName>
    </submittedName>
</protein>
<sequence>MSNTIHQRASLPMTGSEVGSASAAQAPTGVFGAHTVQQAPQAQAPAPASGIGHKIQAFFKPLTDLFGKFGDQLKALFKPAAAANAPAQPAAQAAAPAAAAALPLKRQAHGIFNSDGLPFDVNKASVSERNAATYAIVKNTADGMTADSIGAFLRGANPMSNGANLTGAAWGAEVAGRALAHLPNTPLAISPRAHGLDVNSGEPMDSTFKALRDGPVDHDALADQAVDVMKGAWASIFGAPGDAASIATAAQRVPTELRAALATAWQAIDDSAADPQLKTAMKEHAARDILLLRTVNAHVGAKPAPVEGTKEEIDAFRAAEKESTPYQNRVELSAALQRLGNGRDFEAKSGHPSLTARTQGFGQTYGAALQEFARAVVDGADAWDVLAAKGGGRQMIADFEAIRTDWNTKIDNGIDPRQPA</sequence>
<reference evidence="1" key="1">
    <citation type="submission" date="2022-11" db="EMBL/GenBank/DDBJ databases">
        <title>beta-Carotene-producing bacterium, Jeongeuplla avenae sp. nov., alleviates the salt stress of Arabidopsis seedlings.</title>
        <authorList>
            <person name="Jiang L."/>
            <person name="Lee J."/>
        </authorList>
    </citation>
    <scope>NUCLEOTIDE SEQUENCE</scope>
    <source>
        <strain evidence="1">DY_R2A_6</strain>
    </source>
</reference>
<proteinExistence type="predicted"/>